<dbReference type="AlphaFoldDB" id="A0AAF0JEL3"/>
<evidence type="ECO:0000313" key="3">
    <source>
        <dbReference type="EMBL" id="WFD38026.1"/>
    </source>
</evidence>
<dbReference type="PROSITE" id="PS50132">
    <property type="entry name" value="RGS"/>
    <property type="match status" value="1"/>
</dbReference>
<dbReference type="RefSeq" id="XP_060120923.1">
    <property type="nucleotide sequence ID" value="XM_060264940.1"/>
</dbReference>
<dbReference type="InterPro" id="IPR036305">
    <property type="entry name" value="RGS_sf"/>
</dbReference>
<dbReference type="Proteomes" id="UP001217754">
    <property type="component" value="Chromosome 1"/>
</dbReference>
<reference evidence="3" key="1">
    <citation type="submission" date="2023-03" db="EMBL/GenBank/DDBJ databases">
        <title>Mating type loci evolution in Malassezia.</title>
        <authorList>
            <person name="Coelho M.A."/>
        </authorList>
    </citation>
    <scope>NUCLEOTIDE SEQUENCE</scope>
    <source>
        <strain evidence="3">CBS 9431</strain>
    </source>
</reference>
<evidence type="ECO:0000259" key="2">
    <source>
        <dbReference type="PROSITE" id="PS50132"/>
    </source>
</evidence>
<dbReference type="GO" id="GO:0008104">
    <property type="term" value="P:intracellular protein localization"/>
    <property type="evidence" value="ECO:0007669"/>
    <property type="project" value="TreeGrafter"/>
</dbReference>
<dbReference type="Gene3D" id="1.10.167.10">
    <property type="entry name" value="Regulator of G-protein Signalling 4, domain 2"/>
    <property type="match status" value="1"/>
</dbReference>
<gene>
    <name evidence="3" type="primary">RAX1</name>
    <name evidence="3" type="ORF">MJAP1_000974</name>
</gene>
<dbReference type="InterPro" id="IPR052246">
    <property type="entry name" value="Cell_Polariz_PKAAnc"/>
</dbReference>
<proteinExistence type="predicted"/>
<dbReference type="EMBL" id="CP119958">
    <property type="protein sequence ID" value="WFD38026.1"/>
    <property type="molecule type" value="Genomic_DNA"/>
</dbReference>
<dbReference type="InterPro" id="IPR044926">
    <property type="entry name" value="RGS_subdomain_2"/>
</dbReference>
<evidence type="ECO:0000256" key="1">
    <source>
        <dbReference type="SAM" id="Phobius"/>
    </source>
</evidence>
<accession>A0AAF0JEL3</accession>
<organism evidence="3 4">
    <name type="scientific">Malassezia japonica</name>
    <dbReference type="NCBI Taxonomy" id="223818"/>
    <lineage>
        <taxon>Eukaryota</taxon>
        <taxon>Fungi</taxon>
        <taxon>Dikarya</taxon>
        <taxon>Basidiomycota</taxon>
        <taxon>Ustilaginomycotina</taxon>
        <taxon>Malasseziomycetes</taxon>
        <taxon>Malasseziales</taxon>
        <taxon>Malasseziaceae</taxon>
        <taxon>Malassezia</taxon>
    </lineage>
</organism>
<keyword evidence="1" id="KW-1133">Transmembrane helix</keyword>
<dbReference type="PANTHER" id="PTHR13155:SF1">
    <property type="entry name" value="A-KINASE ANCHOR PROTEIN 10, MITOCHONDRIAL"/>
    <property type="match status" value="1"/>
</dbReference>
<dbReference type="PANTHER" id="PTHR13155">
    <property type="entry name" value="A-KINASE ANCHOR PROTEINS"/>
    <property type="match status" value="1"/>
</dbReference>
<dbReference type="GeneID" id="85224623"/>
<dbReference type="InterPro" id="IPR016137">
    <property type="entry name" value="RGS"/>
</dbReference>
<protein>
    <submittedName>
        <fullName evidence="3">Bud site selection protein, Revert to axial protein 1</fullName>
    </submittedName>
</protein>
<feature type="domain" description="RGS" evidence="2">
    <location>
        <begin position="15"/>
        <end position="185"/>
    </location>
</feature>
<evidence type="ECO:0000313" key="4">
    <source>
        <dbReference type="Proteomes" id="UP001217754"/>
    </source>
</evidence>
<name>A0AAF0JEL3_9BASI</name>
<dbReference type="GO" id="GO:0005886">
    <property type="term" value="C:plasma membrane"/>
    <property type="evidence" value="ECO:0007669"/>
    <property type="project" value="TreeGrafter"/>
</dbReference>
<sequence>MDPERRTRLPTLLEVLEQRAAAPVDLNAFYQFTLKHGEEDALDFWLDVCAHERLCAIYLYLDNGSAPVPLTGAWRGNLSKRRTAYVHMDPHEHSDATETKVTLFDLAANAQRVYEQYLVPHSEHELMLPATVHSTMQFPSETHALTGDVNELLHMFQVPKNYVFAHLEQSLYPTFLQRHAFSNIVPLSAWARLSCGLLLLWVAFSTGFSFVFLNTERTTRIWILLPMALATYFVASYWYNIDPALALAQKTELGESQLGDVDEPSVRALHAQHAITAVVVAALVCAALTVLFVFVPGHRL</sequence>
<keyword evidence="4" id="KW-1185">Reference proteome</keyword>
<keyword evidence="1" id="KW-0472">Membrane</keyword>
<feature type="transmembrane region" description="Helical" evidence="1">
    <location>
        <begin position="189"/>
        <end position="214"/>
    </location>
</feature>
<dbReference type="SUPFAM" id="SSF48097">
    <property type="entry name" value="Regulator of G-protein signaling, RGS"/>
    <property type="match status" value="1"/>
</dbReference>
<dbReference type="Pfam" id="PF00615">
    <property type="entry name" value="RGS"/>
    <property type="match status" value="1"/>
</dbReference>
<dbReference type="SMART" id="SM00315">
    <property type="entry name" value="RGS"/>
    <property type="match status" value="1"/>
</dbReference>
<keyword evidence="1" id="KW-0812">Transmembrane</keyword>
<feature type="transmembrane region" description="Helical" evidence="1">
    <location>
        <begin position="274"/>
        <end position="295"/>
    </location>
</feature>
<feature type="transmembrane region" description="Helical" evidence="1">
    <location>
        <begin position="221"/>
        <end position="239"/>
    </location>
</feature>